<keyword evidence="8 10" id="KW-0717">Septation</keyword>
<dbReference type="FunFam" id="3.40.50.300:FF:000098">
    <property type="entry name" value="Probable GTP-binding protein EngB"/>
    <property type="match status" value="1"/>
</dbReference>
<dbReference type="GO" id="GO:0046872">
    <property type="term" value="F:metal ion binding"/>
    <property type="evidence" value="ECO:0007669"/>
    <property type="project" value="UniProtKB-KW"/>
</dbReference>
<dbReference type="SUPFAM" id="SSF52540">
    <property type="entry name" value="P-loop containing nucleoside triphosphate hydrolases"/>
    <property type="match status" value="1"/>
</dbReference>
<comment type="caution">
    <text evidence="12">The sequence shown here is derived from an EMBL/GenBank/DDBJ whole genome shotgun (WGS) entry which is preliminary data.</text>
</comment>
<keyword evidence="3 10" id="KW-0132">Cell division</keyword>
<dbReference type="PANTHER" id="PTHR11649:SF13">
    <property type="entry name" value="ENGB-TYPE G DOMAIN-CONTAINING PROTEIN"/>
    <property type="match status" value="1"/>
</dbReference>
<keyword evidence="4" id="KW-0479">Metal-binding</keyword>
<dbReference type="HAMAP" id="MF_00321">
    <property type="entry name" value="GTPase_EngB"/>
    <property type="match status" value="1"/>
</dbReference>
<dbReference type="GO" id="GO:0000917">
    <property type="term" value="P:division septum assembly"/>
    <property type="evidence" value="ECO:0007669"/>
    <property type="project" value="UniProtKB-KW"/>
</dbReference>
<dbReference type="NCBIfam" id="TIGR03598">
    <property type="entry name" value="GTPase_YsxC"/>
    <property type="match status" value="1"/>
</dbReference>
<dbReference type="Gene3D" id="3.40.50.300">
    <property type="entry name" value="P-loop containing nucleotide triphosphate hydrolases"/>
    <property type="match status" value="1"/>
</dbReference>
<dbReference type="Pfam" id="PF01926">
    <property type="entry name" value="MMR_HSR1"/>
    <property type="match status" value="1"/>
</dbReference>
<feature type="domain" description="EngB-type G" evidence="11">
    <location>
        <begin position="24"/>
        <end position="197"/>
    </location>
</feature>
<dbReference type="InterPro" id="IPR027417">
    <property type="entry name" value="P-loop_NTPase"/>
</dbReference>
<sequence length="202" mass="23179">MTMKIKSCELEKVAVKQEQYPVADVPEFAFCGRSNVGKSSFINAMLGRKNLARTSGKPGKTRTINFYRINDMMRLVDLPGYGYAVASKKDQDAWAKTINDYLAYRDNLAELILLVDIRHEPSAQDKEMYRWIVESGYAGMVVATKADKLSKNQRQKALSVIRKALDVEYKELIFPYSAVTKENIDVLWDELYQMTKFHSQKD</sequence>
<dbReference type="GO" id="GO:0005525">
    <property type="term" value="F:GTP binding"/>
    <property type="evidence" value="ECO:0007669"/>
    <property type="project" value="UniProtKB-UniRule"/>
</dbReference>
<dbReference type="InterPro" id="IPR006073">
    <property type="entry name" value="GTP-bd"/>
</dbReference>
<evidence type="ECO:0000256" key="7">
    <source>
        <dbReference type="ARBA" id="ARBA00023134"/>
    </source>
</evidence>
<evidence type="ECO:0000256" key="4">
    <source>
        <dbReference type="ARBA" id="ARBA00022723"/>
    </source>
</evidence>
<dbReference type="EMBL" id="CAIJCS010000009">
    <property type="protein sequence ID" value="CAC9923729.1"/>
    <property type="molecule type" value="Genomic_DNA"/>
</dbReference>
<keyword evidence="7 10" id="KW-0342">GTP-binding</keyword>
<comment type="cofactor">
    <cofactor evidence="1">
        <name>Mg(2+)</name>
        <dbReference type="ChEBI" id="CHEBI:18420"/>
    </cofactor>
</comment>
<evidence type="ECO:0000256" key="6">
    <source>
        <dbReference type="ARBA" id="ARBA00022842"/>
    </source>
</evidence>
<evidence type="ECO:0000259" key="11">
    <source>
        <dbReference type="PROSITE" id="PS51706"/>
    </source>
</evidence>
<dbReference type="InterPro" id="IPR019987">
    <property type="entry name" value="GTP-bd_ribosome_bio_YsxC"/>
</dbReference>
<proteinExistence type="inferred from homology"/>
<dbReference type="InterPro" id="IPR030393">
    <property type="entry name" value="G_ENGB_dom"/>
</dbReference>
<evidence type="ECO:0000256" key="10">
    <source>
        <dbReference type="HAMAP-Rule" id="MF_00321"/>
    </source>
</evidence>
<reference evidence="12 13" key="1">
    <citation type="submission" date="2020-06" db="EMBL/GenBank/DDBJ databases">
        <authorList>
            <person name="Criscuolo A."/>
        </authorList>
    </citation>
    <scope>NUCLEOTIDE SEQUENCE [LARGE SCALE GENOMIC DNA]</scope>
    <source>
        <strain evidence="12">1804121828</strain>
    </source>
</reference>
<keyword evidence="6" id="KW-0460">Magnesium</keyword>
<keyword evidence="5 10" id="KW-0547">Nucleotide-binding</keyword>
<evidence type="ECO:0000256" key="9">
    <source>
        <dbReference type="ARBA" id="ARBA00023306"/>
    </source>
</evidence>
<accession>A0A6V6Y045</accession>
<organism evidence="12 13">
    <name type="scientific">Aedoeadaptatus nemausensis</name>
    <dbReference type="NCBI Taxonomy" id="2582829"/>
    <lineage>
        <taxon>Bacteria</taxon>
        <taxon>Bacillati</taxon>
        <taxon>Bacillota</taxon>
        <taxon>Tissierellia</taxon>
        <taxon>Tissierellales</taxon>
        <taxon>Peptoniphilaceae</taxon>
        <taxon>Aedoeadaptatus</taxon>
    </lineage>
</organism>
<keyword evidence="9 10" id="KW-0131">Cell cycle</keyword>
<evidence type="ECO:0000256" key="3">
    <source>
        <dbReference type="ARBA" id="ARBA00022618"/>
    </source>
</evidence>
<evidence type="ECO:0000313" key="13">
    <source>
        <dbReference type="Proteomes" id="UP000586454"/>
    </source>
</evidence>
<evidence type="ECO:0000256" key="5">
    <source>
        <dbReference type="ARBA" id="ARBA00022741"/>
    </source>
</evidence>
<protein>
    <recommendedName>
        <fullName evidence="10">Probable GTP-binding protein EngB</fullName>
    </recommendedName>
</protein>
<keyword evidence="13" id="KW-1185">Reference proteome</keyword>
<name>A0A6V6Y045_9FIRM</name>
<dbReference type="PROSITE" id="PS51706">
    <property type="entry name" value="G_ENGB"/>
    <property type="match status" value="1"/>
</dbReference>
<comment type="similarity">
    <text evidence="2 10">Belongs to the TRAFAC class TrmE-Era-EngA-EngB-Septin-like GTPase superfamily. EngB GTPase family.</text>
</comment>
<dbReference type="GO" id="GO:0005829">
    <property type="term" value="C:cytosol"/>
    <property type="evidence" value="ECO:0007669"/>
    <property type="project" value="TreeGrafter"/>
</dbReference>
<gene>
    <name evidence="10" type="primary">engB</name>
    <name evidence="12" type="ORF">PEPNEM18_00176</name>
</gene>
<dbReference type="CDD" id="cd01876">
    <property type="entry name" value="YihA_EngB"/>
    <property type="match status" value="1"/>
</dbReference>
<evidence type="ECO:0000313" key="12">
    <source>
        <dbReference type="EMBL" id="CAC9923729.1"/>
    </source>
</evidence>
<evidence type="ECO:0000256" key="2">
    <source>
        <dbReference type="ARBA" id="ARBA00009638"/>
    </source>
</evidence>
<dbReference type="PANTHER" id="PTHR11649">
    <property type="entry name" value="MSS1/TRME-RELATED GTP-BINDING PROTEIN"/>
    <property type="match status" value="1"/>
</dbReference>
<evidence type="ECO:0000256" key="1">
    <source>
        <dbReference type="ARBA" id="ARBA00001946"/>
    </source>
</evidence>
<evidence type="ECO:0000256" key="8">
    <source>
        <dbReference type="ARBA" id="ARBA00023210"/>
    </source>
</evidence>
<comment type="function">
    <text evidence="10">Necessary for normal cell division and for the maintenance of normal septation.</text>
</comment>
<dbReference type="Proteomes" id="UP000586454">
    <property type="component" value="Unassembled WGS sequence"/>
</dbReference>
<dbReference type="AlphaFoldDB" id="A0A6V6Y045"/>